<dbReference type="InterPro" id="IPR051795">
    <property type="entry name" value="Glycosyl_Hydrlase_43"/>
</dbReference>
<keyword evidence="5" id="KW-0614">Plasmid</keyword>
<dbReference type="GO" id="GO:0004553">
    <property type="term" value="F:hydrolase activity, hydrolyzing O-glycosyl compounds"/>
    <property type="evidence" value="ECO:0007669"/>
    <property type="project" value="InterPro"/>
</dbReference>
<dbReference type="KEGG" id="ncb:C0V82_25855"/>
<dbReference type="InterPro" id="IPR023296">
    <property type="entry name" value="Glyco_hydro_beta-prop_sf"/>
</dbReference>
<organism evidence="5 6">
    <name type="scientific">Niveispirillum cyanobacteriorum</name>
    <dbReference type="NCBI Taxonomy" id="1612173"/>
    <lineage>
        <taxon>Bacteria</taxon>
        <taxon>Pseudomonadati</taxon>
        <taxon>Pseudomonadota</taxon>
        <taxon>Alphaproteobacteria</taxon>
        <taxon>Rhodospirillales</taxon>
        <taxon>Azospirillaceae</taxon>
        <taxon>Niveispirillum</taxon>
    </lineage>
</organism>
<dbReference type="InterPro" id="IPR013320">
    <property type="entry name" value="ConA-like_dom_sf"/>
</dbReference>
<accession>A0A2K9NLB9</accession>
<keyword evidence="6" id="KW-1185">Reference proteome</keyword>
<dbReference type="AlphaFoldDB" id="A0A2K9NLB9"/>
<sequence length="562" mass="61463">MRGLTTALALTTALFTAPLALAADTARFNWLDYQGADPSDAVVKAKPGEYRNPILTGYYPDPSITRVGDDYYLVNSTFSWFPGIPIFHSRDLVNWTQIGNAIDRPDQLDFKALGLSRGVFAPAIDYHDGTFYILNTCVDCGGNFIITAKDPKGPWSNPIWLPDLEGGIDPSIYFEGDRAWIVNNGPPEGEPLYQGHRAIWVQELDLKSMKTIGPRKVLVNGGVDISKKPIWIEGPHIFKKDGYYYLICAEGGTAINHSQVVLRGPGPMGPFTPNPANPILTQRDLDPARPFSVTSAGHADFVVTPKGEWWASFLAIRPYGDDLYNTGRETFLMPVRWVDGWPRITEPGQAIPLTHAKPDLPAQPDAKVPTTGAFQVRDEFEGDRLPPYWMMARNPKGDWYRLSDGALTLKLQPVGLSDHGNPAFWARRQQHHNATIITDMVFTPDQAGERAGLAAVQSDESWIRFTIEKEGGQLVARVAARAGKEMPTDGTVLGSVPVKEAASYRLRITARGGEYDFDVAGAGADWQPVVKGADGTILSTKKAGGFIGVMVGLFAQGPGEGK</sequence>
<evidence type="ECO:0000256" key="3">
    <source>
        <dbReference type="ARBA" id="ARBA00023295"/>
    </source>
</evidence>
<reference evidence="5 6" key="1">
    <citation type="submission" date="2017-12" db="EMBL/GenBank/DDBJ databases">
        <title>Genomes of bacteria within cyanobacterial aggregates.</title>
        <authorList>
            <person name="Cai H."/>
        </authorList>
    </citation>
    <scope>NUCLEOTIDE SEQUENCE [LARGE SCALE GENOMIC DNA]</scope>
    <source>
        <strain evidence="5 6">TH16</strain>
        <plasmid evidence="5 6">unnamed2</plasmid>
    </source>
</reference>
<dbReference type="GO" id="GO:0005975">
    <property type="term" value="P:carbohydrate metabolic process"/>
    <property type="evidence" value="ECO:0007669"/>
    <property type="project" value="InterPro"/>
</dbReference>
<dbReference type="PANTHER" id="PTHR42812:SF12">
    <property type="entry name" value="BETA-XYLOSIDASE-RELATED"/>
    <property type="match status" value="1"/>
</dbReference>
<dbReference type="SUPFAM" id="SSF75005">
    <property type="entry name" value="Arabinanase/levansucrase/invertase"/>
    <property type="match status" value="1"/>
</dbReference>
<evidence type="ECO:0000256" key="2">
    <source>
        <dbReference type="ARBA" id="ARBA00022801"/>
    </source>
</evidence>
<dbReference type="PANTHER" id="PTHR42812">
    <property type="entry name" value="BETA-XYLOSIDASE"/>
    <property type="match status" value="1"/>
</dbReference>
<dbReference type="RefSeq" id="WP_102115336.1">
    <property type="nucleotide sequence ID" value="NZ_BMGN01000009.1"/>
</dbReference>
<dbReference type="InterPro" id="IPR041542">
    <property type="entry name" value="GH43_C2"/>
</dbReference>
<evidence type="ECO:0000256" key="4">
    <source>
        <dbReference type="RuleBase" id="RU361187"/>
    </source>
</evidence>
<dbReference type="Pfam" id="PF04616">
    <property type="entry name" value="Glyco_hydro_43"/>
    <property type="match status" value="1"/>
</dbReference>
<dbReference type="Proteomes" id="UP000234752">
    <property type="component" value="Plasmid unnamed2"/>
</dbReference>
<protein>
    <submittedName>
        <fullName evidence="5">Glycoside hydrolase 43 family protein</fullName>
    </submittedName>
</protein>
<dbReference type="Pfam" id="PF17851">
    <property type="entry name" value="GH43_C2"/>
    <property type="match status" value="1"/>
</dbReference>
<dbReference type="CDD" id="cd18617">
    <property type="entry name" value="GH43_XynB-like"/>
    <property type="match status" value="1"/>
</dbReference>
<evidence type="ECO:0000313" key="5">
    <source>
        <dbReference type="EMBL" id="AUN33833.1"/>
    </source>
</evidence>
<proteinExistence type="inferred from homology"/>
<keyword evidence="2 4" id="KW-0378">Hydrolase</keyword>
<dbReference type="Gene3D" id="2.115.10.20">
    <property type="entry name" value="Glycosyl hydrolase domain, family 43"/>
    <property type="match status" value="1"/>
</dbReference>
<evidence type="ECO:0000313" key="6">
    <source>
        <dbReference type="Proteomes" id="UP000234752"/>
    </source>
</evidence>
<dbReference type="InterPro" id="IPR006710">
    <property type="entry name" value="Glyco_hydro_43"/>
</dbReference>
<name>A0A2K9NLB9_9PROT</name>
<dbReference type="EMBL" id="CP025614">
    <property type="protein sequence ID" value="AUN33833.1"/>
    <property type="molecule type" value="Genomic_DNA"/>
</dbReference>
<dbReference type="OrthoDB" id="9801455at2"/>
<dbReference type="SUPFAM" id="SSF49899">
    <property type="entry name" value="Concanavalin A-like lectins/glucanases"/>
    <property type="match status" value="1"/>
</dbReference>
<comment type="similarity">
    <text evidence="1 4">Belongs to the glycosyl hydrolase 43 family.</text>
</comment>
<dbReference type="Gene3D" id="2.60.120.200">
    <property type="match status" value="1"/>
</dbReference>
<keyword evidence="3 4" id="KW-0326">Glycosidase</keyword>
<gene>
    <name evidence="5" type="ORF">C0V82_25855</name>
</gene>
<evidence type="ECO:0000256" key="1">
    <source>
        <dbReference type="ARBA" id="ARBA00009865"/>
    </source>
</evidence>
<geneLocation type="plasmid" evidence="5 6">
    <name>unnamed2</name>
</geneLocation>